<comment type="similarity">
    <text evidence="6">Belongs to the glycosyl hydrolase 24 family.</text>
</comment>
<dbReference type="PANTHER" id="PTHR38107:SF3">
    <property type="entry name" value="LYSOZYME RRRD-RELATED"/>
    <property type="match status" value="1"/>
</dbReference>
<dbReference type="AlphaFoldDB" id="A0A1Y6MCE4"/>
<proteinExistence type="inferred from homology"/>
<keyword evidence="5 6" id="KW-0326">Glycosidase</keyword>
<dbReference type="Gene3D" id="1.10.530.40">
    <property type="match status" value="1"/>
</dbReference>
<organism evidence="7 8">
    <name type="scientific">Photobacterium andalusiense</name>
    <dbReference type="NCBI Taxonomy" id="2204296"/>
    <lineage>
        <taxon>Bacteria</taxon>
        <taxon>Pseudomonadati</taxon>
        <taxon>Pseudomonadota</taxon>
        <taxon>Gammaproteobacteria</taxon>
        <taxon>Vibrionales</taxon>
        <taxon>Vibrionaceae</taxon>
        <taxon>Photobacterium</taxon>
    </lineage>
</organism>
<dbReference type="CDD" id="cd16900">
    <property type="entry name" value="endolysin_R21-like"/>
    <property type="match status" value="1"/>
</dbReference>
<dbReference type="SUPFAM" id="SSF53955">
    <property type="entry name" value="Lysozyme-like"/>
    <property type="match status" value="1"/>
</dbReference>
<name>A0A1Y6MCE4_9GAMM</name>
<keyword evidence="4 6" id="KW-0378">Hydrolase</keyword>
<dbReference type="GO" id="GO:0042742">
    <property type="term" value="P:defense response to bacterium"/>
    <property type="evidence" value="ECO:0007669"/>
    <property type="project" value="UniProtKB-KW"/>
</dbReference>
<dbReference type="RefSeq" id="WP_087853023.1">
    <property type="nucleotide sequence ID" value="NZ_FYAJ01000002.1"/>
</dbReference>
<evidence type="ECO:0000256" key="4">
    <source>
        <dbReference type="ARBA" id="ARBA00022801"/>
    </source>
</evidence>
<evidence type="ECO:0000313" key="7">
    <source>
        <dbReference type="EMBL" id="SMY34267.1"/>
    </source>
</evidence>
<dbReference type="InterPro" id="IPR034690">
    <property type="entry name" value="Endolysin_T4_type"/>
</dbReference>
<dbReference type="PANTHER" id="PTHR38107">
    <property type="match status" value="1"/>
</dbReference>
<dbReference type="Pfam" id="PF00959">
    <property type="entry name" value="Phage_lysozyme"/>
    <property type="match status" value="1"/>
</dbReference>
<comment type="catalytic activity">
    <reaction evidence="1 6">
        <text>Hydrolysis of (1-&gt;4)-beta-linkages between N-acetylmuramic acid and N-acetyl-D-glucosamine residues in a peptidoglycan and between N-acetyl-D-glucosamine residues in chitodextrins.</text>
        <dbReference type="EC" id="3.2.1.17"/>
    </reaction>
</comment>
<dbReference type="GO" id="GO:0009253">
    <property type="term" value="P:peptidoglycan catabolic process"/>
    <property type="evidence" value="ECO:0007669"/>
    <property type="project" value="InterPro"/>
</dbReference>
<evidence type="ECO:0000256" key="6">
    <source>
        <dbReference type="RuleBase" id="RU003788"/>
    </source>
</evidence>
<sequence>MRFNKLTGALLAGAIAVTGAFEGYRQISYQDVGGVWTACYGETLNIKQGDTFTKEQCDAMLASSLNKHNTPLEDIPQQLPTNVHLASLDLAYNIGTGAFKRSTMYRYLLNADYPPACHEIMKWRFVAGKDCAIRSNHCYGIVKRRDVVQQLCMGTIKINEALVQIGQMPLDKEIVEAMNATQ</sequence>
<keyword evidence="8" id="KW-1185">Reference proteome</keyword>
<gene>
    <name evidence="7" type="primary">rrrD_2</name>
    <name evidence="7" type="ORF">PAND9192_01244</name>
</gene>
<dbReference type="HAMAP" id="MF_04110">
    <property type="entry name" value="ENDOLYSIN_T4"/>
    <property type="match status" value="1"/>
</dbReference>
<dbReference type="EMBL" id="FYAJ01000002">
    <property type="protein sequence ID" value="SMY34267.1"/>
    <property type="molecule type" value="Genomic_DNA"/>
</dbReference>
<keyword evidence="3 6" id="KW-0081">Bacteriolytic enzyme</keyword>
<dbReference type="GO" id="GO:0016998">
    <property type="term" value="P:cell wall macromolecule catabolic process"/>
    <property type="evidence" value="ECO:0007669"/>
    <property type="project" value="InterPro"/>
</dbReference>
<dbReference type="EC" id="3.2.1.17" evidence="6"/>
<dbReference type="GO" id="GO:0003796">
    <property type="term" value="F:lysozyme activity"/>
    <property type="evidence" value="ECO:0007669"/>
    <property type="project" value="UniProtKB-EC"/>
</dbReference>
<dbReference type="GO" id="GO:0031640">
    <property type="term" value="P:killing of cells of another organism"/>
    <property type="evidence" value="ECO:0007669"/>
    <property type="project" value="UniProtKB-KW"/>
</dbReference>
<dbReference type="InterPro" id="IPR051018">
    <property type="entry name" value="Bacteriophage_GH24"/>
</dbReference>
<reference evidence="8" key="1">
    <citation type="submission" date="2017-06" db="EMBL/GenBank/DDBJ databases">
        <authorList>
            <person name="Rodrigo-Torres L."/>
            <person name="Arahal R.D."/>
            <person name="Lucena T."/>
        </authorList>
    </citation>
    <scope>NUCLEOTIDE SEQUENCE [LARGE SCALE GENOMIC DNA]</scope>
    <source>
        <strain evidence="8">CECT 9192</strain>
    </source>
</reference>
<accession>A0A1Y6MCE4</accession>
<dbReference type="InterPro" id="IPR002196">
    <property type="entry name" value="Glyco_hydro_24"/>
</dbReference>
<keyword evidence="2 6" id="KW-0929">Antimicrobial</keyword>
<evidence type="ECO:0000256" key="2">
    <source>
        <dbReference type="ARBA" id="ARBA00022529"/>
    </source>
</evidence>
<dbReference type="Proteomes" id="UP000195719">
    <property type="component" value="Unassembled WGS sequence"/>
</dbReference>
<protein>
    <recommendedName>
        <fullName evidence="6">Lysozyme</fullName>
        <ecNumber evidence="6">3.2.1.17</ecNumber>
    </recommendedName>
</protein>
<evidence type="ECO:0000256" key="5">
    <source>
        <dbReference type="ARBA" id="ARBA00023295"/>
    </source>
</evidence>
<evidence type="ECO:0000256" key="1">
    <source>
        <dbReference type="ARBA" id="ARBA00000632"/>
    </source>
</evidence>
<evidence type="ECO:0000313" key="8">
    <source>
        <dbReference type="Proteomes" id="UP000195719"/>
    </source>
</evidence>
<evidence type="ECO:0000256" key="3">
    <source>
        <dbReference type="ARBA" id="ARBA00022638"/>
    </source>
</evidence>
<dbReference type="InterPro" id="IPR023347">
    <property type="entry name" value="Lysozyme_dom_sf"/>
</dbReference>
<dbReference type="InterPro" id="IPR023346">
    <property type="entry name" value="Lysozyme-like_dom_sf"/>
</dbReference>